<keyword evidence="2" id="KW-1185">Reference proteome</keyword>
<evidence type="ECO:0000313" key="1">
    <source>
        <dbReference type="EMBL" id="RFU65769.1"/>
    </source>
</evidence>
<protein>
    <submittedName>
        <fullName evidence="1">DUF3679 domain-containing protein</fullName>
    </submittedName>
</protein>
<sequence>MIRFSLKCFGIMLVLFFGILIGMQHANQGMKKMKGYDDPALNSAFTVKESNHGDMEAAFLGQKVTSHDLEQKKKTLAEMKAFNLFSTIGKKLSESITAFFTVLIQMFI</sequence>
<dbReference type="OrthoDB" id="2941402at2"/>
<organism evidence="1 2">
    <name type="scientific">Peribacillus glennii</name>
    <dbReference type="NCBI Taxonomy" id="2303991"/>
    <lineage>
        <taxon>Bacteria</taxon>
        <taxon>Bacillati</taxon>
        <taxon>Bacillota</taxon>
        <taxon>Bacilli</taxon>
        <taxon>Bacillales</taxon>
        <taxon>Bacillaceae</taxon>
        <taxon>Peribacillus</taxon>
    </lineage>
</organism>
<dbReference type="AlphaFoldDB" id="A0A372LI72"/>
<dbReference type="Proteomes" id="UP000262939">
    <property type="component" value="Unassembled WGS sequence"/>
</dbReference>
<dbReference type="RefSeq" id="WP_117321940.1">
    <property type="nucleotide sequence ID" value="NZ_QVTD01000003.1"/>
</dbReference>
<dbReference type="Pfam" id="PF12438">
    <property type="entry name" value="DUF3679"/>
    <property type="match status" value="1"/>
</dbReference>
<dbReference type="InterPro" id="IPR020534">
    <property type="entry name" value="Uncharacterised_YqxA"/>
</dbReference>
<accession>A0A372LI72</accession>
<name>A0A372LI72_9BACI</name>
<comment type="caution">
    <text evidence="1">The sequence shown here is derived from an EMBL/GenBank/DDBJ whole genome shotgun (WGS) entry which is preliminary data.</text>
</comment>
<gene>
    <name evidence="1" type="ORF">D0466_07820</name>
</gene>
<reference evidence="1 2" key="1">
    <citation type="submission" date="2018-08" db="EMBL/GenBank/DDBJ databases">
        <title>Bacillus chawlae sp. nov., Bacillus glennii sp. nov., and Bacillus saganii sp. nov. Isolated from the Vehicle Assembly Building at Kennedy Space Center where the Viking Spacecraft were Assembled.</title>
        <authorList>
            <person name="Seuylemezian A."/>
            <person name="Vaishampayan P."/>
        </authorList>
    </citation>
    <scope>NUCLEOTIDE SEQUENCE [LARGE SCALE GENOMIC DNA]</scope>
    <source>
        <strain evidence="1 2">V44-8</strain>
    </source>
</reference>
<proteinExistence type="predicted"/>
<evidence type="ECO:0000313" key="2">
    <source>
        <dbReference type="Proteomes" id="UP000262939"/>
    </source>
</evidence>
<dbReference type="EMBL" id="QVTD01000003">
    <property type="protein sequence ID" value="RFU65769.1"/>
    <property type="molecule type" value="Genomic_DNA"/>
</dbReference>